<keyword evidence="1" id="KW-1133">Transmembrane helix</keyword>
<accession>A0A1G7JC28</accession>
<feature type="transmembrane region" description="Helical" evidence="1">
    <location>
        <begin position="369"/>
        <end position="387"/>
    </location>
</feature>
<protein>
    <submittedName>
        <fullName evidence="2">Uncharacterized protein</fullName>
    </submittedName>
</protein>
<feature type="transmembrane region" description="Helical" evidence="1">
    <location>
        <begin position="162"/>
        <end position="184"/>
    </location>
</feature>
<organism evidence="2 3">
    <name type="scientific">Blastococcus aurantiacus</name>
    <dbReference type="NCBI Taxonomy" id="1550231"/>
    <lineage>
        <taxon>Bacteria</taxon>
        <taxon>Bacillati</taxon>
        <taxon>Actinomycetota</taxon>
        <taxon>Actinomycetes</taxon>
        <taxon>Geodermatophilales</taxon>
        <taxon>Geodermatophilaceae</taxon>
        <taxon>Blastococcus</taxon>
    </lineage>
</organism>
<dbReference type="STRING" id="1550231.SAMN05660662_1399"/>
<feature type="transmembrane region" description="Helical" evidence="1">
    <location>
        <begin position="393"/>
        <end position="415"/>
    </location>
</feature>
<feature type="transmembrane region" description="Helical" evidence="1">
    <location>
        <begin position="190"/>
        <end position="213"/>
    </location>
</feature>
<proteinExistence type="predicted"/>
<dbReference type="AlphaFoldDB" id="A0A1G7JC28"/>
<reference evidence="3" key="1">
    <citation type="submission" date="2016-10" db="EMBL/GenBank/DDBJ databases">
        <authorList>
            <person name="Varghese N."/>
            <person name="Submissions S."/>
        </authorList>
    </citation>
    <scope>NUCLEOTIDE SEQUENCE [LARGE SCALE GENOMIC DNA]</scope>
    <source>
        <strain evidence="3">DSM 44268</strain>
    </source>
</reference>
<name>A0A1G7JC28_9ACTN</name>
<dbReference type="RefSeq" id="WP_091764487.1">
    <property type="nucleotide sequence ID" value="NZ_FNBT01000002.1"/>
</dbReference>
<gene>
    <name evidence="2" type="ORF">SAMN05660662_1399</name>
</gene>
<keyword evidence="3" id="KW-1185">Reference proteome</keyword>
<evidence type="ECO:0000313" key="3">
    <source>
        <dbReference type="Proteomes" id="UP000199406"/>
    </source>
</evidence>
<sequence>MTETSSRAEPGRVTLVPEPARPAARGIPQRDVVRRVRLVAGPQRLALVRDGRVLREFAVGAEGDVTTAAHLGGPLLADVAPHSLGAVDLLAPDGSRVARIDLRDWVPEAEELTRPREALERSGVPDLLDQAGIPLRPVPPSELVAALTASPPLLTPWRRLPVAYTVLRSAAAVLAVVALLWAILGDEPPVSLWTAAASGLLLSTLAAAGLWAFGLLAGRDRGTGAPALRPLPAVPSTRRFRRTAQLRLEPEDVVVVDGLGRERRLPRGGSRGVTSAAVVRPGTATAQLELRTADGTPRATLPWALWFGADGADAALERACADAGLLLDRSAAPARRPQDEEHLARGIHSPPGRATVAAATWPSGLPGQAAVWQTAAFAAFLLMYGFLVDDGPAVTVALLATLVLTAGVQWGRLLWRRLVLDRPGGPA</sequence>
<evidence type="ECO:0000313" key="2">
    <source>
        <dbReference type="EMBL" id="SDF22029.1"/>
    </source>
</evidence>
<keyword evidence="1" id="KW-0472">Membrane</keyword>
<keyword evidence="1" id="KW-0812">Transmembrane</keyword>
<dbReference type="Proteomes" id="UP000199406">
    <property type="component" value="Unassembled WGS sequence"/>
</dbReference>
<dbReference type="EMBL" id="FNBT01000002">
    <property type="protein sequence ID" value="SDF22029.1"/>
    <property type="molecule type" value="Genomic_DNA"/>
</dbReference>
<evidence type="ECO:0000256" key="1">
    <source>
        <dbReference type="SAM" id="Phobius"/>
    </source>
</evidence>